<dbReference type="Proteomes" id="UP000789396">
    <property type="component" value="Unassembled WGS sequence"/>
</dbReference>
<comment type="caution">
    <text evidence="2">The sequence shown here is derived from an EMBL/GenBank/DDBJ whole genome shotgun (WGS) entry which is preliminary data.</text>
</comment>
<name>A0A9N9HI78_9GLOM</name>
<feature type="region of interest" description="Disordered" evidence="1">
    <location>
        <begin position="67"/>
        <end position="94"/>
    </location>
</feature>
<feature type="non-terminal residue" evidence="2">
    <location>
        <position position="1"/>
    </location>
</feature>
<protein>
    <submittedName>
        <fullName evidence="2">13110_t:CDS:1</fullName>
    </submittedName>
</protein>
<gene>
    <name evidence="2" type="ORF">RFULGI_LOCUS9696</name>
</gene>
<keyword evidence="3" id="KW-1185">Reference proteome</keyword>
<sequence length="162" mass="18662">CLRPEAQDCEIEHLLEAPSSWTVIFDNPIVRNELSTVMTTPDDKVWCLKPAEGEKLGGIEVKKDKNDGIRVEKSQPKAPTYQESAEMGQKDKEIQTSSIKLKYVDDDETDDENESCERYWKDAEDYKLDRQFDSGGPCYQNERRLENESFPPKQFRGYNASS</sequence>
<feature type="region of interest" description="Disordered" evidence="1">
    <location>
        <begin position="131"/>
        <end position="162"/>
    </location>
</feature>
<organism evidence="2 3">
    <name type="scientific">Racocetra fulgida</name>
    <dbReference type="NCBI Taxonomy" id="60492"/>
    <lineage>
        <taxon>Eukaryota</taxon>
        <taxon>Fungi</taxon>
        <taxon>Fungi incertae sedis</taxon>
        <taxon>Mucoromycota</taxon>
        <taxon>Glomeromycotina</taxon>
        <taxon>Glomeromycetes</taxon>
        <taxon>Diversisporales</taxon>
        <taxon>Gigasporaceae</taxon>
        <taxon>Racocetra</taxon>
    </lineage>
</organism>
<dbReference type="EMBL" id="CAJVPZ010017898">
    <property type="protein sequence ID" value="CAG8683131.1"/>
    <property type="molecule type" value="Genomic_DNA"/>
</dbReference>
<proteinExistence type="predicted"/>
<dbReference type="AlphaFoldDB" id="A0A9N9HI78"/>
<feature type="non-terminal residue" evidence="2">
    <location>
        <position position="162"/>
    </location>
</feature>
<reference evidence="2" key="1">
    <citation type="submission" date="2021-06" db="EMBL/GenBank/DDBJ databases">
        <authorList>
            <person name="Kallberg Y."/>
            <person name="Tangrot J."/>
            <person name="Rosling A."/>
        </authorList>
    </citation>
    <scope>NUCLEOTIDE SEQUENCE</scope>
    <source>
        <strain evidence="2">IN212</strain>
    </source>
</reference>
<evidence type="ECO:0000313" key="3">
    <source>
        <dbReference type="Proteomes" id="UP000789396"/>
    </source>
</evidence>
<accession>A0A9N9HI78</accession>
<evidence type="ECO:0000256" key="1">
    <source>
        <dbReference type="SAM" id="MobiDB-lite"/>
    </source>
</evidence>
<evidence type="ECO:0000313" key="2">
    <source>
        <dbReference type="EMBL" id="CAG8683131.1"/>
    </source>
</evidence>